<dbReference type="InterPro" id="IPR016071">
    <property type="entry name" value="Staphylococal_nuclease_OB-fold"/>
</dbReference>
<dbReference type="SUPFAM" id="SSF50199">
    <property type="entry name" value="Staphylococcal nuclease"/>
    <property type="match status" value="1"/>
</dbReference>
<dbReference type="PROSITE" id="PS50830">
    <property type="entry name" value="TNASE_3"/>
    <property type="match status" value="1"/>
</dbReference>
<gene>
    <name evidence="2" type="primary">exoI</name>
    <name evidence="2" type="ORF">ROG8370_01737</name>
</gene>
<dbReference type="InterPro" id="IPR035437">
    <property type="entry name" value="SNase_OB-fold_sf"/>
</dbReference>
<sequence length="217" mass="24117">MVLGALGLAGPVRAQVFDGPLVVIDGDTFDVGHTRVRLYGVDAPEIDQSCTNPSGVAWDCGTWVSAEVRARFEGQKVRCEEVVQDLYGRSVARCSLRGKDLGRTLVQEGLALAYRKYSMAYDLEEKGAVVAGRGLHAYVMERPEDYRRAVRADRVAQNPAPDPACMIKGNINSKGRRIYHMPGQEHYDRTSIRLSNGERWFCTEAGARTAGWRRAKR</sequence>
<dbReference type="EMBL" id="FWFJ01000013">
    <property type="protein sequence ID" value="SLN41401.1"/>
    <property type="molecule type" value="Genomic_DNA"/>
</dbReference>
<organism evidence="2 3">
    <name type="scientific">Roseovarius gaetbuli</name>
    <dbReference type="NCBI Taxonomy" id="1356575"/>
    <lineage>
        <taxon>Bacteria</taxon>
        <taxon>Pseudomonadati</taxon>
        <taxon>Pseudomonadota</taxon>
        <taxon>Alphaproteobacteria</taxon>
        <taxon>Rhodobacterales</taxon>
        <taxon>Roseobacteraceae</taxon>
        <taxon>Roseovarius</taxon>
    </lineage>
</organism>
<dbReference type="Gene3D" id="2.40.50.90">
    <property type="match status" value="1"/>
</dbReference>
<protein>
    <submittedName>
        <fullName evidence="2">Succinoglycan biosynthesis protein ExoI</fullName>
    </submittedName>
</protein>
<dbReference type="AlphaFoldDB" id="A0A1X6Z5J5"/>
<name>A0A1X6Z5J5_9RHOB</name>
<dbReference type="Proteomes" id="UP000194012">
    <property type="component" value="Unassembled WGS sequence"/>
</dbReference>
<dbReference type="SMART" id="SM00318">
    <property type="entry name" value="SNc"/>
    <property type="match status" value="1"/>
</dbReference>
<evidence type="ECO:0000313" key="3">
    <source>
        <dbReference type="Proteomes" id="UP000194012"/>
    </source>
</evidence>
<keyword evidence="3" id="KW-1185">Reference proteome</keyword>
<proteinExistence type="predicted"/>
<accession>A0A1X6Z5J5</accession>
<evidence type="ECO:0000259" key="1">
    <source>
        <dbReference type="PROSITE" id="PS50830"/>
    </source>
</evidence>
<evidence type="ECO:0000313" key="2">
    <source>
        <dbReference type="EMBL" id="SLN41401.1"/>
    </source>
</evidence>
<reference evidence="3" key="1">
    <citation type="submission" date="2017-03" db="EMBL/GenBank/DDBJ databases">
        <authorList>
            <person name="Rodrigo-Torres L."/>
            <person name="Arahal R.D."/>
            <person name="Lucena T."/>
        </authorList>
    </citation>
    <scope>NUCLEOTIDE SEQUENCE [LARGE SCALE GENOMIC DNA]</scope>
    <source>
        <strain evidence="3">CECT 8370</strain>
    </source>
</reference>
<dbReference type="Pfam" id="PF00565">
    <property type="entry name" value="SNase"/>
    <property type="match status" value="1"/>
</dbReference>
<feature type="domain" description="TNase-like" evidence="1">
    <location>
        <begin position="23"/>
        <end position="115"/>
    </location>
</feature>